<dbReference type="STRING" id="909613.UO65_4051"/>
<dbReference type="SUPFAM" id="SSF55874">
    <property type="entry name" value="ATPase domain of HSP90 chaperone/DNA topoisomerase II/histidine kinase"/>
    <property type="match status" value="1"/>
</dbReference>
<dbReference type="PANTHER" id="PTHR35526:SF3">
    <property type="entry name" value="ANTI-SIGMA-F FACTOR RSBW"/>
    <property type="match status" value="1"/>
</dbReference>
<name>W7IV67_9PSEU</name>
<accession>W7IV67</accession>
<evidence type="ECO:0000256" key="1">
    <source>
        <dbReference type="ARBA" id="ARBA00022527"/>
    </source>
</evidence>
<reference evidence="3 4" key="1">
    <citation type="journal article" date="2014" name="Genome Announc.">
        <title>Draft Genome Sequence of the Antitrypanosomally Active Sponge-Associated Bacterium Actinokineospora sp. Strain EG49.</title>
        <authorList>
            <person name="Harjes J."/>
            <person name="Ryu T."/>
            <person name="Abdelmohsen U.R."/>
            <person name="Moitinho-Silva L."/>
            <person name="Horn H."/>
            <person name="Ravasi T."/>
            <person name="Hentschel U."/>
        </authorList>
    </citation>
    <scope>NUCLEOTIDE SEQUENCE [LARGE SCALE GENOMIC DNA]</scope>
    <source>
        <strain evidence="3 4">EG49</strain>
    </source>
</reference>
<sequence>MQLDSPDPPSLGTVRDWSRRVLEGLDPTTLSDVELVITELATNAREHATGPRSVRLAREDHTIRVEVDDATPGSVPVERALSTSAHRGRGLLLVSKLCDCWGIHRHLASKTVWARLNSAG</sequence>
<keyword evidence="1" id="KW-0808">Transferase</keyword>
<keyword evidence="1" id="KW-0418">Kinase</keyword>
<evidence type="ECO:0000313" key="3">
    <source>
        <dbReference type="EMBL" id="EWC60627.1"/>
    </source>
</evidence>
<keyword evidence="4" id="KW-1185">Reference proteome</keyword>
<dbReference type="Gene3D" id="3.30.565.10">
    <property type="entry name" value="Histidine kinase-like ATPase, C-terminal domain"/>
    <property type="match status" value="1"/>
</dbReference>
<organism evidence="3 4">
    <name type="scientific">Actinokineospora spheciospongiae</name>
    <dbReference type="NCBI Taxonomy" id="909613"/>
    <lineage>
        <taxon>Bacteria</taxon>
        <taxon>Bacillati</taxon>
        <taxon>Actinomycetota</taxon>
        <taxon>Actinomycetes</taxon>
        <taxon>Pseudonocardiales</taxon>
        <taxon>Pseudonocardiaceae</taxon>
        <taxon>Actinokineospora</taxon>
    </lineage>
</organism>
<keyword evidence="1" id="KW-0723">Serine/threonine-protein kinase</keyword>
<evidence type="ECO:0000313" key="4">
    <source>
        <dbReference type="Proteomes" id="UP000019277"/>
    </source>
</evidence>
<dbReference type="AlphaFoldDB" id="W7IV67"/>
<comment type="caution">
    <text evidence="3">The sequence shown here is derived from an EMBL/GenBank/DDBJ whole genome shotgun (WGS) entry which is preliminary data.</text>
</comment>
<dbReference type="eggNOG" id="COG2172">
    <property type="taxonomic scope" value="Bacteria"/>
</dbReference>
<dbReference type="PANTHER" id="PTHR35526">
    <property type="entry name" value="ANTI-SIGMA-F FACTOR RSBW-RELATED"/>
    <property type="match status" value="1"/>
</dbReference>
<dbReference type="InterPro" id="IPR050267">
    <property type="entry name" value="Anti-sigma-factor_SerPK"/>
</dbReference>
<evidence type="ECO:0000259" key="2">
    <source>
        <dbReference type="Pfam" id="PF13581"/>
    </source>
</evidence>
<dbReference type="GO" id="GO:0004674">
    <property type="term" value="F:protein serine/threonine kinase activity"/>
    <property type="evidence" value="ECO:0007669"/>
    <property type="project" value="UniProtKB-KW"/>
</dbReference>
<feature type="domain" description="Histidine kinase/HSP90-like ATPase" evidence="2">
    <location>
        <begin position="6"/>
        <end position="114"/>
    </location>
</feature>
<gene>
    <name evidence="3" type="ORF">UO65_4051</name>
</gene>
<proteinExistence type="predicted"/>
<protein>
    <submittedName>
        <fullName evidence="3">PAS/Protein phosphatase 2C-like protein</fullName>
    </submittedName>
</protein>
<dbReference type="CDD" id="cd16936">
    <property type="entry name" value="HATPase_RsbW-like"/>
    <property type="match status" value="1"/>
</dbReference>
<dbReference type="Proteomes" id="UP000019277">
    <property type="component" value="Unassembled WGS sequence"/>
</dbReference>
<dbReference type="InterPro" id="IPR036890">
    <property type="entry name" value="HATPase_C_sf"/>
</dbReference>
<dbReference type="EMBL" id="AYXG01000148">
    <property type="protein sequence ID" value="EWC60627.1"/>
    <property type="molecule type" value="Genomic_DNA"/>
</dbReference>
<dbReference type="Pfam" id="PF13581">
    <property type="entry name" value="HATPase_c_2"/>
    <property type="match status" value="1"/>
</dbReference>
<dbReference type="InterPro" id="IPR003594">
    <property type="entry name" value="HATPase_dom"/>
</dbReference>